<dbReference type="EMBL" id="CAJHJT010000012">
    <property type="protein sequence ID" value="CAD7000559.1"/>
    <property type="molecule type" value="Genomic_DNA"/>
</dbReference>
<dbReference type="Proteomes" id="UP000606786">
    <property type="component" value="Unassembled WGS sequence"/>
</dbReference>
<name>A0A811UN93_CERCA</name>
<keyword evidence="3" id="KW-1185">Reference proteome</keyword>
<comment type="caution">
    <text evidence="2">The sequence shown here is derived from an EMBL/GenBank/DDBJ whole genome shotgun (WGS) entry which is preliminary data.</text>
</comment>
<organism evidence="2 3">
    <name type="scientific">Ceratitis capitata</name>
    <name type="common">Mediterranean fruit fly</name>
    <name type="synonym">Tephritis capitata</name>
    <dbReference type="NCBI Taxonomy" id="7213"/>
    <lineage>
        <taxon>Eukaryota</taxon>
        <taxon>Metazoa</taxon>
        <taxon>Ecdysozoa</taxon>
        <taxon>Arthropoda</taxon>
        <taxon>Hexapoda</taxon>
        <taxon>Insecta</taxon>
        <taxon>Pterygota</taxon>
        <taxon>Neoptera</taxon>
        <taxon>Endopterygota</taxon>
        <taxon>Diptera</taxon>
        <taxon>Brachycera</taxon>
        <taxon>Muscomorpha</taxon>
        <taxon>Tephritoidea</taxon>
        <taxon>Tephritidae</taxon>
        <taxon>Ceratitis</taxon>
        <taxon>Ceratitis</taxon>
    </lineage>
</organism>
<protein>
    <submittedName>
        <fullName evidence="2">(Mediterranean fruit fly) hypothetical protein</fullName>
    </submittedName>
</protein>
<feature type="region of interest" description="Disordered" evidence="1">
    <location>
        <begin position="87"/>
        <end position="124"/>
    </location>
</feature>
<sequence length="124" mass="13553">MMPGGSAHAYVAAEPQSGHSMLSFWLELQLQLPIAAPACSYAYTPHNGLRSQLNTSECALSTKVTIKIIRIHRDAAVQFNAYQTKKKEEKKRKAQQANSQSVSLSVSNEVTRNGNSLSSSLSLF</sequence>
<evidence type="ECO:0000313" key="2">
    <source>
        <dbReference type="EMBL" id="CAD7000559.1"/>
    </source>
</evidence>
<reference evidence="2" key="1">
    <citation type="submission" date="2020-11" db="EMBL/GenBank/DDBJ databases">
        <authorList>
            <person name="Whitehead M."/>
        </authorList>
    </citation>
    <scope>NUCLEOTIDE SEQUENCE</scope>
    <source>
        <strain evidence="2">EGII</strain>
    </source>
</reference>
<evidence type="ECO:0000256" key="1">
    <source>
        <dbReference type="SAM" id="MobiDB-lite"/>
    </source>
</evidence>
<dbReference type="AlphaFoldDB" id="A0A811UN93"/>
<accession>A0A811UN93</accession>
<proteinExistence type="predicted"/>
<evidence type="ECO:0000313" key="3">
    <source>
        <dbReference type="Proteomes" id="UP000606786"/>
    </source>
</evidence>
<gene>
    <name evidence="2" type="ORF">CCAP1982_LOCUS9035</name>
</gene>
<feature type="compositionally biased region" description="Polar residues" evidence="1">
    <location>
        <begin position="95"/>
        <end position="115"/>
    </location>
</feature>